<evidence type="ECO:0000256" key="2">
    <source>
        <dbReference type="ARBA" id="ARBA00022801"/>
    </source>
</evidence>
<dbReference type="InterPro" id="IPR013320">
    <property type="entry name" value="ConA-like_dom_sf"/>
</dbReference>
<dbReference type="InterPro" id="IPR037019">
    <property type="entry name" value="Glyco_hydro_7_sf"/>
</dbReference>
<sequence>MQGVSDYSTVGVTTDGSRINLVQLDANLNKVTSRVYLLSTDEDEQSYEMFNLL</sequence>
<keyword evidence="5" id="KW-0326">Glycosidase</keyword>
<keyword evidence="4" id="KW-0119">Carbohydrate metabolism</keyword>
<keyword evidence="6" id="KW-0624">Polysaccharide degradation</keyword>
<evidence type="ECO:0000256" key="1">
    <source>
        <dbReference type="ARBA" id="ARBA00006044"/>
    </source>
</evidence>
<dbReference type="InterPro" id="IPR001722">
    <property type="entry name" value="Glyco_hydro_7"/>
</dbReference>
<reference evidence="7 8" key="1">
    <citation type="submission" date="2024-01" db="EMBL/GenBank/DDBJ databases">
        <authorList>
            <person name="Allen C."/>
            <person name="Tagirdzhanova G."/>
        </authorList>
    </citation>
    <scope>NUCLEOTIDE SEQUENCE [LARGE SCALE GENOMIC DNA]</scope>
</reference>
<dbReference type="EMBL" id="CAWUHB010000092">
    <property type="protein sequence ID" value="CAK7235050.1"/>
    <property type="molecule type" value="Genomic_DNA"/>
</dbReference>
<name>A0ABP0CU14_9PEZI</name>
<protein>
    <submittedName>
        <fullName evidence="7">Uncharacterized protein</fullName>
    </submittedName>
</protein>
<dbReference type="SUPFAM" id="SSF49899">
    <property type="entry name" value="Concanavalin A-like lectins/glucanases"/>
    <property type="match status" value="1"/>
</dbReference>
<accession>A0ABP0CU14</accession>
<dbReference type="Pfam" id="PF00840">
    <property type="entry name" value="Glyco_hydro_7"/>
    <property type="match status" value="1"/>
</dbReference>
<organism evidence="7 8">
    <name type="scientific">Sporothrix curviconia</name>
    <dbReference type="NCBI Taxonomy" id="1260050"/>
    <lineage>
        <taxon>Eukaryota</taxon>
        <taxon>Fungi</taxon>
        <taxon>Dikarya</taxon>
        <taxon>Ascomycota</taxon>
        <taxon>Pezizomycotina</taxon>
        <taxon>Sordariomycetes</taxon>
        <taxon>Sordariomycetidae</taxon>
        <taxon>Ophiostomatales</taxon>
        <taxon>Ophiostomataceae</taxon>
        <taxon>Sporothrix</taxon>
    </lineage>
</organism>
<evidence type="ECO:0000313" key="7">
    <source>
        <dbReference type="EMBL" id="CAK7235050.1"/>
    </source>
</evidence>
<dbReference type="Gene3D" id="2.70.100.10">
    <property type="entry name" value="Glycoside hydrolase, family 7, domain"/>
    <property type="match status" value="1"/>
</dbReference>
<keyword evidence="2" id="KW-0378">Hydrolase</keyword>
<evidence type="ECO:0000313" key="8">
    <source>
        <dbReference type="Proteomes" id="UP001642405"/>
    </source>
</evidence>
<dbReference type="Proteomes" id="UP001642405">
    <property type="component" value="Unassembled WGS sequence"/>
</dbReference>
<evidence type="ECO:0000256" key="5">
    <source>
        <dbReference type="ARBA" id="ARBA00023295"/>
    </source>
</evidence>
<evidence type="ECO:0000256" key="4">
    <source>
        <dbReference type="ARBA" id="ARBA00023277"/>
    </source>
</evidence>
<keyword evidence="8" id="KW-1185">Reference proteome</keyword>
<gene>
    <name evidence="7" type="ORF">SCUCBS95973_009139</name>
</gene>
<evidence type="ECO:0000256" key="6">
    <source>
        <dbReference type="ARBA" id="ARBA00023326"/>
    </source>
</evidence>
<keyword evidence="3" id="KW-0136">Cellulose degradation</keyword>
<proteinExistence type="inferred from homology"/>
<comment type="similarity">
    <text evidence="1">Belongs to the glycosyl hydrolase 7 (cellulase C) family.</text>
</comment>
<evidence type="ECO:0000256" key="3">
    <source>
        <dbReference type="ARBA" id="ARBA00023001"/>
    </source>
</evidence>
<comment type="caution">
    <text evidence="7">The sequence shown here is derived from an EMBL/GenBank/DDBJ whole genome shotgun (WGS) entry which is preliminary data.</text>
</comment>